<evidence type="ECO:0000313" key="2">
    <source>
        <dbReference type="Proteomes" id="UP001434883"/>
    </source>
</evidence>
<accession>A0ABV0RDZ1</accession>
<organism evidence="1 2">
    <name type="scientific">Xenoophorus captivus</name>
    <dbReference type="NCBI Taxonomy" id="1517983"/>
    <lineage>
        <taxon>Eukaryota</taxon>
        <taxon>Metazoa</taxon>
        <taxon>Chordata</taxon>
        <taxon>Craniata</taxon>
        <taxon>Vertebrata</taxon>
        <taxon>Euteleostomi</taxon>
        <taxon>Actinopterygii</taxon>
        <taxon>Neopterygii</taxon>
        <taxon>Teleostei</taxon>
        <taxon>Neoteleostei</taxon>
        <taxon>Acanthomorphata</taxon>
        <taxon>Ovalentaria</taxon>
        <taxon>Atherinomorphae</taxon>
        <taxon>Cyprinodontiformes</taxon>
        <taxon>Goodeidae</taxon>
        <taxon>Xenoophorus</taxon>
    </lineage>
</organism>
<dbReference type="Proteomes" id="UP001434883">
    <property type="component" value="Unassembled WGS sequence"/>
</dbReference>
<evidence type="ECO:0000313" key="1">
    <source>
        <dbReference type="EMBL" id="MEQ2206372.1"/>
    </source>
</evidence>
<sequence length="63" mass="7196">MGASVELEEGMGPAVREVIHEATAKPTRVIRDKLRPVSLLLQAQRRQLEDHRTRIKEVEARHS</sequence>
<name>A0ABV0RDZ1_9TELE</name>
<feature type="non-terminal residue" evidence="1">
    <location>
        <position position="63"/>
    </location>
</feature>
<proteinExistence type="predicted"/>
<gene>
    <name evidence="1" type="ORF">XENOCAPTIV_028576</name>
</gene>
<keyword evidence="2" id="KW-1185">Reference proteome</keyword>
<comment type="caution">
    <text evidence="1">The sequence shown here is derived from an EMBL/GenBank/DDBJ whole genome shotgun (WGS) entry which is preliminary data.</text>
</comment>
<reference evidence="1 2" key="1">
    <citation type="submission" date="2021-06" db="EMBL/GenBank/DDBJ databases">
        <authorList>
            <person name="Palmer J.M."/>
        </authorList>
    </citation>
    <scope>NUCLEOTIDE SEQUENCE [LARGE SCALE GENOMIC DNA]</scope>
    <source>
        <strain evidence="1 2">XC_2019</strain>
        <tissue evidence="1">Muscle</tissue>
    </source>
</reference>
<dbReference type="EMBL" id="JAHRIN010042796">
    <property type="protein sequence ID" value="MEQ2206372.1"/>
    <property type="molecule type" value="Genomic_DNA"/>
</dbReference>
<protein>
    <submittedName>
        <fullName evidence="1">Uncharacterized protein</fullName>
    </submittedName>
</protein>